<dbReference type="EMBL" id="QGKW02001911">
    <property type="protein sequence ID" value="KAF2569015.1"/>
    <property type="molecule type" value="Genomic_DNA"/>
</dbReference>
<reference evidence="1" key="1">
    <citation type="submission" date="2019-12" db="EMBL/GenBank/DDBJ databases">
        <title>Genome sequencing and annotation of Brassica cretica.</title>
        <authorList>
            <person name="Studholme D.J."/>
            <person name="Sarris P.F."/>
        </authorList>
    </citation>
    <scope>NUCLEOTIDE SEQUENCE</scope>
    <source>
        <strain evidence="1">PFS-001/15</strain>
        <tissue evidence="1">Leaf</tissue>
    </source>
</reference>
<comment type="caution">
    <text evidence="1">The sequence shown here is derived from an EMBL/GenBank/DDBJ whole genome shotgun (WGS) entry which is preliminary data.</text>
</comment>
<proteinExistence type="predicted"/>
<gene>
    <name evidence="1" type="ORF">F2Q68_00024637</name>
</gene>
<dbReference type="Proteomes" id="UP000712281">
    <property type="component" value="Unassembled WGS sequence"/>
</dbReference>
<organism evidence="1 2">
    <name type="scientific">Brassica cretica</name>
    <name type="common">Mustard</name>
    <dbReference type="NCBI Taxonomy" id="69181"/>
    <lineage>
        <taxon>Eukaryota</taxon>
        <taxon>Viridiplantae</taxon>
        <taxon>Streptophyta</taxon>
        <taxon>Embryophyta</taxon>
        <taxon>Tracheophyta</taxon>
        <taxon>Spermatophyta</taxon>
        <taxon>Magnoliopsida</taxon>
        <taxon>eudicotyledons</taxon>
        <taxon>Gunneridae</taxon>
        <taxon>Pentapetalae</taxon>
        <taxon>rosids</taxon>
        <taxon>malvids</taxon>
        <taxon>Brassicales</taxon>
        <taxon>Brassicaceae</taxon>
        <taxon>Brassiceae</taxon>
        <taxon>Brassica</taxon>
    </lineage>
</organism>
<accession>A0A8S9II61</accession>
<sequence length="62" mass="7246">MCLTTNSKVKYHKEHRSLGKINPPLKGILAFVVFLLNKVVTGLTHHHCHNTQRKKKKKRRKC</sequence>
<evidence type="ECO:0000313" key="1">
    <source>
        <dbReference type="EMBL" id="KAF2569015.1"/>
    </source>
</evidence>
<evidence type="ECO:0000313" key="2">
    <source>
        <dbReference type="Proteomes" id="UP000712281"/>
    </source>
</evidence>
<name>A0A8S9II61_BRACR</name>
<protein>
    <submittedName>
        <fullName evidence="1">Uncharacterized protein</fullName>
    </submittedName>
</protein>
<dbReference type="AlphaFoldDB" id="A0A8S9II61"/>